<proteinExistence type="predicted"/>
<comment type="caution">
    <text evidence="1">The sequence shown here is derived from an EMBL/GenBank/DDBJ whole genome shotgun (WGS) entry which is preliminary data.</text>
</comment>
<name>A0AAD7IDC2_9AGAR</name>
<accession>A0AAD7IDC2</accession>
<dbReference type="AlphaFoldDB" id="A0AAD7IDC2"/>
<organism evidence="1 2">
    <name type="scientific">Mycena metata</name>
    <dbReference type="NCBI Taxonomy" id="1033252"/>
    <lineage>
        <taxon>Eukaryota</taxon>
        <taxon>Fungi</taxon>
        <taxon>Dikarya</taxon>
        <taxon>Basidiomycota</taxon>
        <taxon>Agaricomycotina</taxon>
        <taxon>Agaricomycetes</taxon>
        <taxon>Agaricomycetidae</taxon>
        <taxon>Agaricales</taxon>
        <taxon>Marasmiineae</taxon>
        <taxon>Mycenaceae</taxon>
        <taxon>Mycena</taxon>
    </lineage>
</organism>
<gene>
    <name evidence="1" type="ORF">B0H16DRAFT_1465165</name>
</gene>
<protein>
    <submittedName>
        <fullName evidence="1">Uncharacterized protein</fullName>
    </submittedName>
</protein>
<evidence type="ECO:0000313" key="1">
    <source>
        <dbReference type="EMBL" id="KAJ7739504.1"/>
    </source>
</evidence>
<dbReference type="EMBL" id="JARKIB010000106">
    <property type="protein sequence ID" value="KAJ7739504.1"/>
    <property type="molecule type" value="Genomic_DNA"/>
</dbReference>
<keyword evidence="2" id="KW-1185">Reference proteome</keyword>
<evidence type="ECO:0000313" key="2">
    <source>
        <dbReference type="Proteomes" id="UP001215598"/>
    </source>
</evidence>
<dbReference type="Proteomes" id="UP001215598">
    <property type="component" value="Unassembled WGS sequence"/>
</dbReference>
<reference evidence="1" key="1">
    <citation type="submission" date="2023-03" db="EMBL/GenBank/DDBJ databases">
        <title>Massive genome expansion in bonnet fungi (Mycena s.s.) driven by repeated elements and novel gene families across ecological guilds.</title>
        <authorList>
            <consortium name="Lawrence Berkeley National Laboratory"/>
            <person name="Harder C.B."/>
            <person name="Miyauchi S."/>
            <person name="Viragh M."/>
            <person name="Kuo A."/>
            <person name="Thoen E."/>
            <person name="Andreopoulos B."/>
            <person name="Lu D."/>
            <person name="Skrede I."/>
            <person name="Drula E."/>
            <person name="Henrissat B."/>
            <person name="Morin E."/>
            <person name="Kohler A."/>
            <person name="Barry K."/>
            <person name="LaButti K."/>
            <person name="Morin E."/>
            <person name="Salamov A."/>
            <person name="Lipzen A."/>
            <person name="Mereny Z."/>
            <person name="Hegedus B."/>
            <person name="Baldrian P."/>
            <person name="Stursova M."/>
            <person name="Weitz H."/>
            <person name="Taylor A."/>
            <person name="Grigoriev I.V."/>
            <person name="Nagy L.G."/>
            <person name="Martin F."/>
            <person name="Kauserud H."/>
        </authorList>
    </citation>
    <scope>NUCLEOTIDE SEQUENCE</scope>
    <source>
        <strain evidence="1">CBHHK182m</strain>
    </source>
</reference>
<sequence>MAKAAAQGLRTRHQLQSIIEDSLCHFLGKRAVNFKHWCLVSSGWTVPCRRRGTAANKPPDASPSQREMCAGTCTPNGIEVGVGGSLGVSLIGLVCDCDGGGGDGAKFIVQLSPRGPPRRCADTPLWVKHLRGLGGGGFDGHQRAAALDGRSV</sequence>